<dbReference type="InterPro" id="IPR012867">
    <property type="entry name" value="DUF1648"/>
</dbReference>
<gene>
    <name evidence="4" type="ORF">CHCC16736_1670</name>
    <name evidence="3" type="ORF">I6G80_01990</name>
</gene>
<keyword evidence="1" id="KW-0472">Membrane</keyword>
<reference evidence="3 6" key="2">
    <citation type="submission" date="2020-12" db="EMBL/GenBank/DDBJ databases">
        <title>FDA dAtabase for Regulatory Grade micrObial Sequences (FDA-ARGOS): Supporting development and validation of Infectious Disease Dx tests.</title>
        <authorList>
            <person name="Nelson B."/>
            <person name="Plummer A."/>
            <person name="Tallon L."/>
            <person name="Sadzewicz L."/>
            <person name="Zhao X."/>
            <person name="Boylan J."/>
            <person name="Ott S."/>
            <person name="Bowen H."/>
            <person name="Vavikolanu K."/>
            <person name="Mehta A."/>
            <person name="Aluvathingal J."/>
            <person name="Nadendla S."/>
            <person name="Myers T."/>
            <person name="Yan Y."/>
            <person name="Sichtig H."/>
        </authorList>
    </citation>
    <scope>NUCLEOTIDE SEQUENCE [LARGE SCALE GENOMIC DNA]</scope>
    <source>
        <strain evidence="3 6">FDAARGOS_923</strain>
    </source>
</reference>
<evidence type="ECO:0000313" key="3">
    <source>
        <dbReference type="EMBL" id="QPR73117.1"/>
    </source>
</evidence>
<protein>
    <submittedName>
        <fullName evidence="3">DUF1648 domain-containing protein</fullName>
    </submittedName>
</protein>
<evidence type="ECO:0000313" key="5">
    <source>
        <dbReference type="Proteomes" id="UP000435910"/>
    </source>
</evidence>
<dbReference type="Proteomes" id="UP000595038">
    <property type="component" value="Chromosome"/>
</dbReference>
<evidence type="ECO:0000256" key="1">
    <source>
        <dbReference type="SAM" id="Phobius"/>
    </source>
</evidence>
<evidence type="ECO:0000259" key="2">
    <source>
        <dbReference type="Pfam" id="PF07853"/>
    </source>
</evidence>
<dbReference type="EMBL" id="CP065647">
    <property type="protein sequence ID" value="QPR73117.1"/>
    <property type="molecule type" value="Genomic_DNA"/>
</dbReference>
<feature type="transmembrane region" description="Helical" evidence="1">
    <location>
        <begin position="20"/>
        <end position="43"/>
    </location>
</feature>
<accession>A0A1Y0YD88</accession>
<dbReference type="RefSeq" id="WP_003178512.1">
    <property type="nucleotide sequence ID" value="NZ_BEXU01000034.1"/>
</dbReference>
<organism evidence="4 5">
    <name type="scientific">Bacillus licheniformis</name>
    <dbReference type="NCBI Taxonomy" id="1402"/>
    <lineage>
        <taxon>Bacteria</taxon>
        <taxon>Bacillati</taxon>
        <taxon>Bacillota</taxon>
        <taxon>Bacilli</taxon>
        <taxon>Bacillales</taxon>
        <taxon>Bacillaceae</taxon>
        <taxon>Bacillus</taxon>
    </lineage>
</organism>
<dbReference type="Pfam" id="PF07853">
    <property type="entry name" value="DUF1648"/>
    <property type="match status" value="1"/>
</dbReference>
<proteinExistence type="predicted"/>
<dbReference type="EMBL" id="NILC01000014">
    <property type="protein sequence ID" value="TWL30636.1"/>
    <property type="molecule type" value="Genomic_DNA"/>
</dbReference>
<dbReference type="GeneID" id="92858792"/>
<evidence type="ECO:0000313" key="4">
    <source>
        <dbReference type="EMBL" id="TWL30636.1"/>
    </source>
</evidence>
<feature type="transmembrane region" description="Helical" evidence="1">
    <location>
        <begin position="141"/>
        <end position="162"/>
    </location>
</feature>
<keyword evidence="1" id="KW-0812">Transmembrane</keyword>
<evidence type="ECO:0000313" key="6">
    <source>
        <dbReference type="Proteomes" id="UP000595038"/>
    </source>
</evidence>
<feature type="domain" description="DUF1648" evidence="2">
    <location>
        <begin position="29"/>
        <end position="73"/>
    </location>
</feature>
<feature type="transmembrane region" description="Helical" evidence="1">
    <location>
        <begin position="63"/>
        <end position="83"/>
    </location>
</feature>
<keyword evidence="1" id="KW-1133">Transmembrane helix</keyword>
<feature type="transmembrane region" description="Helical" evidence="1">
    <location>
        <begin position="118"/>
        <end position="135"/>
    </location>
</feature>
<reference evidence="4 5" key="1">
    <citation type="submission" date="2019-06" db="EMBL/GenBank/DDBJ databases">
        <title>Genome sequence analysis of &gt;100 Bacillus licheniformis strains suggests intrinsic resistance to this species.</title>
        <authorList>
            <person name="Wels M."/>
            <person name="Siezen R.J."/>
            <person name="Johansen E."/>
            <person name="Stuer-Lauridsen B."/>
            <person name="Bjerre K."/>
            <person name="Nielsen B.K.K."/>
        </authorList>
    </citation>
    <scope>NUCLEOTIDE SEQUENCE [LARGE SCALE GENOMIC DNA]</scope>
    <source>
        <strain evidence="4 5">BAC-16736</strain>
    </source>
</reference>
<name>A0A1Y0YD88_BACLI</name>
<dbReference type="AlphaFoldDB" id="A0A1Y0YD88"/>
<dbReference type="OMA" id="PHIFNYP"/>
<sequence length="168" mass="19101">MQNRADGSKINIQKTKGERVWNAFGYFFYLGSIILLAAVWGSLPEKVPAHYNALGEVDRWGSKWELFILPGIGLIILLFMQFLEKHPEIHNHPKRLNETNAEHFYLLSRKLINRLKNACLIIFSLILIESVSIALDWGSGFGGWFLPIALLGTVMLVAIGLIQQRKIK</sequence>
<dbReference type="Proteomes" id="UP000435910">
    <property type="component" value="Unassembled WGS sequence"/>
</dbReference>